<dbReference type="GO" id="GO:0008273">
    <property type="term" value="F:calcium, potassium:sodium antiporter activity"/>
    <property type="evidence" value="ECO:0007669"/>
    <property type="project" value="TreeGrafter"/>
</dbReference>
<dbReference type="GeneID" id="17259528"/>
<dbReference type="HOGENOM" id="CLU_951340_0_0_1"/>
<dbReference type="Gene3D" id="1.20.1420.30">
    <property type="entry name" value="NCX, central ion-binding region"/>
    <property type="match status" value="2"/>
</dbReference>
<evidence type="ECO:0000256" key="2">
    <source>
        <dbReference type="ARBA" id="ARBA00005364"/>
    </source>
</evidence>
<sequence length="293" mass="31216">MPRDVAGATLMAVNIPGIVMGTIVLSSGTSVPDSLSSMVVARKGEGDMAVASAIANVLGVQRAGRPPPPPCLGHKSTTHNAPAQTLAITKFPVLCDFSFCILSVILLFFLFFVASTRRSSGTSSRTLGKTRDVEPPVVLCDRPEGDVISRVNWDPLGPRLSFGNVAQRRERTVGLALAWALRVGGLEQGCRVQSTRVGCILNIPGIVMCTIVLSSGTSVPDSLSSIVVARKGEGDMAIAIANTLAITKFPVLCDFSFCILSVILLFFLFFVALDQKIVRHEFQARTALPTWMG</sequence>
<organism evidence="9 10">
    <name type="scientific">Emiliania huxleyi (strain CCMP1516)</name>
    <dbReference type="NCBI Taxonomy" id="280463"/>
    <lineage>
        <taxon>Eukaryota</taxon>
        <taxon>Haptista</taxon>
        <taxon>Haptophyta</taxon>
        <taxon>Prymnesiophyceae</taxon>
        <taxon>Isochrysidales</taxon>
        <taxon>Noelaerhabdaceae</taxon>
        <taxon>Emiliania</taxon>
    </lineage>
</organism>
<name>A0A0D3IQ42_EMIH1</name>
<keyword evidence="3" id="KW-0050">Antiport</keyword>
<feature type="domain" description="Sodium/calcium exchanger membrane region" evidence="8">
    <location>
        <begin position="10"/>
        <end position="120"/>
    </location>
</feature>
<keyword evidence="3" id="KW-0813">Transport</keyword>
<dbReference type="InterPro" id="IPR044880">
    <property type="entry name" value="NCX_ion-bd_dom_sf"/>
</dbReference>
<comment type="similarity">
    <text evidence="2">Belongs to the Ca(2+):cation antiporter (CaCA) (TC 2.A.19) family. SLC24A subfamily.</text>
</comment>
<evidence type="ECO:0000256" key="5">
    <source>
        <dbReference type="ARBA" id="ARBA00022989"/>
    </source>
</evidence>
<feature type="domain" description="Sodium/calcium exchanger membrane region" evidence="8">
    <location>
        <begin position="195"/>
        <end position="247"/>
    </location>
</feature>
<keyword evidence="4 7" id="KW-0812">Transmembrane</keyword>
<evidence type="ECO:0000313" key="9">
    <source>
        <dbReference type="EnsemblProtists" id="EOD13377"/>
    </source>
</evidence>
<evidence type="ECO:0000256" key="6">
    <source>
        <dbReference type="ARBA" id="ARBA00023136"/>
    </source>
</evidence>
<evidence type="ECO:0000256" key="1">
    <source>
        <dbReference type="ARBA" id="ARBA00004141"/>
    </source>
</evidence>
<dbReference type="GO" id="GO:0005886">
    <property type="term" value="C:plasma membrane"/>
    <property type="evidence" value="ECO:0007669"/>
    <property type="project" value="TreeGrafter"/>
</dbReference>
<reference evidence="9" key="2">
    <citation type="submission" date="2024-10" db="UniProtKB">
        <authorList>
            <consortium name="EnsemblProtists"/>
        </authorList>
    </citation>
    <scope>IDENTIFICATION</scope>
</reference>
<dbReference type="InterPro" id="IPR004837">
    <property type="entry name" value="NaCa_Exmemb"/>
</dbReference>
<dbReference type="GO" id="GO:0005262">
    <property type="term" value="F:calcium channel activity"/>
    <property type="evidence" value="ECO:0007669"/>
    <property type="project" value="TreeGrafter"/>
</dbReference>
<evidence type="ECO:0000313" key="10">
    <source>
        <dbReference type="Proteomes" id="UP000013827"/>
    </source>
</evidence>
<feature type="transmembrane region" description="Helical" evidence="7">
    <location>
        <begin position="251"/>
        <end position="273"/>
    </location>
</feature>
<dbReference type="KEGG" id="ehx:EMIHUDRAFT_470727"/>
<dbReference type="PaxDb" id="2903-EOD13377"/>
<dbReference type="AlphaFoldDB" id="A0A0D3IQ42"/>
<dbReference type="Proteomes" id="UP000013827">
    <property type="component" value="Unassembled WGS sequence"/>
</dbReference>
<evidence type="ECO:0000256" key="3">
    <source>
        <dbReference type="ARBA" id="ARBA00022449"/>
    </source>
</evidence>
<dbReference type="PANTHER" id="PTHR10846:SF8">
    <property type="entry name" value="INNER MEMBRANE PROTEIN YRBG"/>
    <property type="match status" value="1"/>
</dbReference>
<keyword evidence="6 7" id="KW-0472">Membrane</keyword>
<dbReference type="PANTHER" id="PTHR10846">
    <property type="entry name" value="SODIUM/POTASSIUM/CALCIUM EXCHANGER"/>
    <property type="match status" value="1"/>
</dbReference>
<dbReference type="Pfam" id="PF01699">
    <property type="entry name" value="Na_Ca_ex"/>
    <property type="match status" value="2"/>
</dbReference>
<dbReference type="GO" id="GO:0006874">
    <property type="term" value="P:intracellular calcium ion homeostasis"/>
    <property type="evidence" value="ECO:0007669"/>
    <property type="project" value="TreeGrafter"/>
</dbReference>
<keyword evidence="10" id="KW-1185">Reference proteome</keyword>
<proteinExistence type="inferred from homology"/>
<evidence type="ECO:0000259" key="8">
    <source>
        <dbReference type="Pfam" id="PF01699"/>
    </source>
</evidence>
<accession>A0A0D3IQ42</accession>
<comment type="subcellular location">
    <subcellularLocation>
        <location evidence="1">Membrane</location>
        <topology evidence="1">Multi-pass membrane protein</topology>
    </subcellularLocation>
</comment>
<protein>
    <recommendedName>
        <fullName evidence="8">Sodium/calcium exchanger membrane region domain-containing protein</fullName>
    </recommendedName>
</protein>
<dbReference type="InterPro" id="IPR004481">
    <property type="entry name" value="K/Na/Ca-exchanger"/>
</dbReference>
<dbReference type="RefSeq" id="XP_005765806.1">
    <property type="nucleotide sequence ID" value="XM_005765749.1"/>
</dbReference>
<reference evidence="10" key="1">
    <citation type="journal article" date="2013" name="Nature">
        <title>Pan genome of the phytoplankton Emiliania underpins its global distribution.</title>
        <authorList>
            <person name="Read B.A."/>
            <person name="Kegel J."/>
            <person name="Klute M.J."/>
            <person name="Kuo A."/>
            <person name="Lefebvre S.C."/>
            <person name="Maumus F."/>
            <person name="Mayer C."/>
            <person name="Miller J."/>
            <person name="Monier A."/>
            <person name="Salamov A."/>
            <person name="Young J."/>
            <person name="Aguilar M."/>
            <person name="Claverie J.M."/>
            <person name="Frickenhaus S."/>
            <person name="Gonzalez K."/>
            <person name="Herman E.K."/>
            <person name="Lin Y.C."/>
            <person name="Napier J."/>
            <person name="Ogata H."/>
            <person name="Sarno A.F."/>
            <person name="Shmutz J."/>
            <person name="Schroeder D."/>
            <person name="de Vargas C."/>
            <person name="Verret F."/>
            <person name="von Dassow P."/>
            <person name="Valentin K."/>
            <person name="Van de Peer Y."/>
            <person name="Wheeler G."/>
            <person name="Dacks J.B."/>
            <person name="Delwiche C.F."/>
            <person name="Dyhrman S.T."/>
            <person name="Glockner G."/>
            <person name="John U."/>
            <person name="Richards T."/>
            <person name="Worden A.Z."/>
            <person name="Zhang X."/>
            <person name="Grigoriev I.V."/>
            <person name="Allen A.E."/>
            <person name="Bidle K."/>
            <person name="Borodovsky M."/>
            <person name="Bowler C."/>
            <person name="Brownlee C."/>
            <person name="Cock J.M."/>
            <person name="Elias M."/>
            <person name="Gladyshev V.N."/>
            <person name="Groth M."/>
            <person name="Guda C."/>
            <person name="Hadaegh A."/>
            <person name="Iglesias-Rodriguez M.D."/>
            <person name="Jenkins J."/>
            <person name="Jones B.M."/>
            <person name="Lawson T."/>
            <person name="Leese F."/>
            <person name="Lindquist E."/>
            <person name="Lobanov A."/>
            <person name="Lomsadze A."/>
            <person name="Malik S.B."/>
            <person name="Marsh M.E."/>
            <person name="Mackinder L."/>
            <person name="Mock T."/>
            <person name="Mueller-Roeber B."/>
            <person name="Pagarete A."/>
            <person name="Parker M."/>
            <person name="Probert I."/>
            <person name="Quesneville H."/>
            <person name="Raines C."/>
            <person name="Rensing S.A."/>
            <person name="Riano-Pachon D.M."/>
            <person name="Richier S."/>
            <person name="Rokitta S."/>
            <person name="Shiraiwa Y."/>
            <person name="Soanes D.M."/>
            <person name="van der Giezen M."/>
            <person name="Wahlund T.M."/>
            <person name="Williams B."/>
            <person name="Wilson W."/>
            <person name="Wolfe G."/>
            <person name="Wurch L.L."/>
        </authorList>
    </citation>
    <scope>NUCLEOTIDE SEQUENCE</scope>
</reference>
<keyword evidence="5 7" id="KW-1133">Transmembrane helix</keyword>
<evidence type="ECO:0000256" key="7">
    <source>
        <dbReference type="SAM" id="Phobius"/>
    </source>
</evidence>
<feature type="transmembrane region" description="Helical" evidence="7">
    <location>
        <begin position="91"/>
        <end position="114"/>
    </location>
</feature>
<dbReference type="EnsemblProtists" id="EOD13377">
    <property type="protein sequence ID" value="EOD13377"/>
    <property type="gene ID" value="EMIHUDRAFT_470727"/>
</dbReference>
<evidence type="ECO:0000256" key="4">
    <source>
        <dbReference type="ARBA" id="ARBA00022692"/>
    </source>
</evidence>